<organism evidence="2 3">
    <name type="scientific">Sphingomonas panacisoli</name>
    <dbReference type="NCBI Taxonomy" id="1813879"/>
    <lineage>
        <taxon>Bacteria</taxon>
        <taxon>Pseudomonadati</taxon>
        <taxon>Pseudomonadota</taxon>
        <taxon>Alphaproteobacteria</taxon>
        <taxon>Sphingomonadales</taxon>
        <taxon>Sphingomonadaceae</taxon>
        <taxon>Sphingomonas</taxon>
    </lineage>
</organism>
<dbReference type="OrthoDB" id="1828825at2"/>
<sequence length="568" mass="58333">MGLSIPDLATRRSGTAAVPFVITNMVIEGDSQTSTTPDQSTNRDAFYSYTYADDPANAAVTIHVRAQASRTVGGAAYSGPPLEGADTGSPTGNTLLDHRSDDVAFGPQLLTAMLGSNDLGTFSVDNTIAKWLAYAPTVRGAGIKLGVVAPPPYHPGHPSYGAFMPLWSDYVSRLRTPSVRSTFADYYIPLGEHPDFRDPALVDAMINASDKLHLTPGASVITSGQYRAYQVYKAAIDTIRDQSRTNSSSMYGSSWPTSETNLTPGATITRRVIIKGIAHAGLTSGASVSGPTGTTIALNGGIASSVVGTNSGDGRAIYNGDVLDIAIPLSALNSTAVSIDLTIGGETRTITYTTTANVTPATYAHQDVMNVQPADSVHTYTGLAFDNVGIGLLAIYSPAAAPTGISVGGVSATRLVKQTTDFSGQLSIWTVPITATGVRNVVVTLPTWAGQSTLSWGVVKNADATMQQLSPASDGSAPTSEASPHATGGLTVPANGIAVAFFGEYGGTSITPATAGSGTTLIDEGSGAYQGESYGIAVGTRTTTGAASFAFAFGTYPRAAAVFKAAGT</sequence>
<name>A0A5B8LJB3_9SPHN</name>
<reference evidence="2 3" key="1">
    <citation type="submission" date="2019-07" db="EMBL/GenBank/DDBJ databases">
        <title>Full genome sequence of Sphingomonas sp. 4R-6-7(HKS19).</title>
        <authorList>
            <person name="Im W.-T."/>
        </authorList>
    </citation>
    <scope>NUCLEOTIDE SEQUENCE [LARGE SCALE GENOMIC DNA]</scope>
    <source>
        <strain evidence="2 3">HKS19</strain>
    </source>
</reference>
<dbReference type="EMBL" id="CP042306">
    <property type="protein sequence ID" value="QDZ08046.1"/>
    <property type="molecule type" value="Genomic_DNA"/>
</dbReference>
<evidence type="ECO:0000256" key="1">
    <source>
        <dbReference type="SAM" id="MobiDB-lite"/>
    </source>
</evidence>
<proteinExistence type="predicted"/>
<dbReference type="Proteomes" id="UP000315673">
    <property type="component" value="Chromosome"/>
</dbReference>
<keyword evidence="3" id="KW-1185">Reference proteome</keyword>
<accession>A0A5B8LJB3</accession>
<protein>
    <submittedName>
        <fullName evidence="2">Uncharacterized protein</fullName>
    </submittedName>
</protein>
<evidence type="ECO:0000313" key="2">
    <source>
        <dbReference type="EMBL" id="QDZ08046.1"/>
    </source>
</evidence>
<feature type="region of interest" description="Disordered" evidence="1">
    <location>
        <begin position="469"/>
        <end position="488"/>
    </location>
</feature>
<gene>
    <name evidence="2" type="ORF">FPZ24_11600</name>
</gene>
<dbReference type="SUPFAM" id="SSF52266">
    <property type="entry name" value="SGNH hydrolase"/>
    <property type="match status" value="1"/>
</dbReference>
<dbReference type="KEGG" id="spai:FPZ24_11600"/>
<evidence type="ECO:0000313" key="3">
    <source>
        <dbReference type="Proteomes" id="UP000315673"/>
    </source>
</evidence>
<feature type="compositionally biased region" description="Polar residues" evidence="1">
    <location>
        <begin position="469"/>
        <end position="482"/>
    </location>
</feature>
<dbReference type="AlphaFoldDB" id="A0A5B8LJB3"/>